<dbReference type="Proteomes" id="UP000245202">
    <property type="component" value="Unassembled WGS sequence"/>
</dbReference>
<dbReference type="AlphaFoldDB" id="A0A2R5EUR9"/>
<keyword evidence="1" id="KW-1133">Transmembrane helix</keyword>
<reference evidence="2 3" key="1">
    <citation type="submission" date="2017-08" db="EMBL/GenBank/DDBJ databases">
        <title>Substantial Increase in Enzyme Production by Combined Drug-Resistance Mutations in Paenibacillus agaridevorans.</title>
        <authorList>
            <person name="Tanaka Y."/>
            <person name="Funane K."/>
            <person name="Hosaka T."/>
            <person name="Shiwa Y."/>
            <person name="Fujita N."/>
            <person name="Miyazaki T."/>
            <person name="Yoshikawa H."/>
            <person name="Murakami K."/>
            <person name="Kasahara K."/>
            <person name="Inaoka T."/>
            <person name="Hiraga Y."/>
            <person name="Ochi K."/>
        </authorList>
    </citation>
    <scope>NUCLEOTIDE SEQUENCE [LARGE SCALE GENOMIC DNA]</scope>
    <source>
        <strain evidence="2 3">T-3040</strain>
    </source>
</reference>
<organism evidence="2 3">
    <name type="scientific">Paenibacillus agaridevorans</name>
    <dbReference type="NCBI Taxonomy" id="171404"/>
    <lineage>
        <taxon>Bacteria</taxon>
        <taxon>Bacillati</taxon>
        <taxon>Bacillota</taxon>
        <taxon>Bacilli</taxon>
        <taxon>Bacillales</taxon>
        <taxon>Paenibacillaceae</taxon>
        <taxon>Paenibacillus</taxon>
    </lineage>
</organism>
<name>A0A2R5EUR9_9BACL</name>
<dbReference type="EMBL" id="BDQX01000325">
    <property type="protein sequence ID" value="GBG10442.1"/>
    <property type="molecule type" value="Genomic_DNA"/>
</dbReference>
<keyword evidence="1" id="KW-0472">Membrane</keyword>
<dbReference type="RefSeq" id="WP_108994940.1">
    <property type="nucleotide sequence ID" value="NZ_BDQX01000325.1"/>
</dbReference>
<comment type="caution">
    <text evidence="2">The sequence shown here is derived from an EMBL/GenBank/DDBJ whole genome shotgun (WGS) entry which is preliminary data.</text>
</comment>
<evidence type="ECO:0000313" key="3">
    <source>
        <dbReference type="Proteomes" id="UP000245202"/>
    </source>
</evidence>
<feature type="transmembrane region" description="Helical" evidence="1">
    <location>
        <begin position="34"/>
        <end position="51"/>
    </location>
</feature>
<keyword evidence="3" id="KW-1185">Reference proteome</keyword>
<gene>
    <name evidence="2" type="ORF">PAT3040_05175</name>
</gene>
<proteinExistence type="predicted"/>
<sequence length="83" mass="9400">MWERCLVIAIAFGGVLLFDGFALRGKLTARDKLVYGSIVLITLYGAIDFAMNQDWPDYLDLANIPFGKAAKTMEQLLQTDWER</sequence>
<evidence type="ECO:0000256" key="1">
    <source>
        <dbReference type="SAM" id="Phobius"/>
    </source>
</evidence>
<protein>
    <submittedName>
        <fullName evidence="2">Uncharacterized protein</fullName>
    </submittedName>
</protein>
<accession>A0A2R5EUR9</accession>
<keyword evidence="1" id="KW-0812">Transmembrane</keyword>
<evidence type="ECO:0000313" key="2">
    <source>
        <dbReference type="EMBL" id="GBG10442.1"/>
    </source>
</evidence>